<sequence>MLKQRRREFVGTLAVALTAGCISGDEPQVSIHEIDVVNLRDESVEVTITAERGDEIVYEDSFEFDPKQGGSTDGVYLKENWMSGQGDLEVTVSADSLDEASLSTASLAREYEDAECLSVFTPIDENGVSMYYAEIEC</sequence>
<gene>
    <name evidence="1" type="ORF">C462_11623</name>
</gene>
<protein>
    <submittedName>
        <fullName evidence="1">Uncharacterized protein</fullName>
    </submittedName>
</protein>
<comment type="caution">
    <text evidence="1">The sequence shown here is derived from an EMBL/GenBank/DDBJ whole genome shotgun (WGS) entry which is preliminary data.</text>
</comment>
<dbReference type="AlphaFoldDB" id="M0PJ02"/>
<organism evidence="1 2">
    <name type="scientific">Halorubrum distributum JCM 13916</name>
    <dbReference type="NCBI Taxonomy" id="1230455"/>
    <lineage>
        <taxon>Archaea</taxon>
        <taxon>Methanobacteriati</taxon>
        <taxon>Methanobacteriota</taxon>
        <taxon>Stenosarchaea group</taxon>
        <taxon>Halobacteria</taxon>
        <taxon>Halobacteriales</taxon>
        <taxon>Haloferacaceae</taxon>
        <taxon>Halorubrum</taxon>
        <taxon>Halorubrum distributum group</taxon>
    </lineage>
</organism>
<evidence type="ECO:0000313" key="2">
    <source>
        <dbReference type="Proteomes" id="UP000011528"/>
    </source>
</evidence>
<dbReference type="EMBL" id="AOJJ01000075">
    <property type="protein sequence ID" value="EMA69923.1"/>
    <property type="molecule type" value="Genomic_DNA"/>
</dbReference>
<dbReference type="RefSeq" id="WP_007996101.1">
    <property type="nucleotide sequence ID" value="NZ_AOJJ01000075.1"/>
</dbReference>
<reference evidence="1 2" key="1">
    <citation type="journal article" date="2014" name="PLoS Genet.">
        <title>Phylogenetically driven sequencing of extremely halophilic archaea reveals strategies for static and dynamic osmo-response.</title>
        <authorList>
            <person name="Becker E.A."/>
            <person name="Seitzer P.M."/>
            <person name="Tritt A."/>
            <person name="Larsen D."/>
            <person name="Krusor M."/>
            <person name="Yao A.I."/>
            <person name="Wu D."/>
            <person name="Madern D."/>
            <person name="Eisen J.A."/>
            <person name="Darling A.E."/>
            <person name="Facciotti M.T."/>
        </authorList>
    </citation>
    <scope>NUCLEOTIDE SEQUENCE [LARGE SCALE GENOMIC DNA]</scope>
    <source>
        <strain evidence="1 2">JCM 13916</strain>
    </source>
</reference>
<dbReference type="Proteomes" id="UP000011528">
    <property type="component" value="Unassembled WGS sequence"/>
</dbReference>
<accession>M0PJ02</accession>
<name>M0PJ02_9EURY</name>
<proteinExistence type="predicted"/>
<evidence type="ECO:0000313" key="1">
    <source>
        <dbReference type="EMBL" id="EMA69923.1"/>
    </source>
</evidence>
<dbReference type="PROSITE" id="PS51257">
    <property type="entry name" value="PROKAR_LIPOPROTEIN"/>
    <property type="match status" value="1"/>
</dbReference>